<gene>
    <name evidence="1" type="ORF">HU230_41470</name>
</gene>
<evidence type="ECO:0000313" key="1">
    <source>
        <dbReference type="EMBL" id="NVL11997.1"/>
    </source>
</evidence>
<reference evidence="1" key="1">
    <citation type="submission" date="2020-06" db="EMBL/GenBank/DDBJ databases">
        <title>Whole Genome Sequence of Bradyrhizobium sp. Strain 66S1MB.</title>
        <authorList>
            <person name="Bromfield E."/>
            <person name="Cloutier S."/>
        </authorList>
    </citation>
    <scope>NUCLEOTIDE SEQUENCE</scope>
    <source>
        <strain evidence="1">66S1MB</strain>
    </source>
</reference>
<dbReference type="EMBL" id="JABWSX010000003">
    <property type="protein sequence ID" value="NVL11997.1"/>
    <property type="molecule type" value="Genomic_DNA"/>
</dbReference>
<dbReference type="AlphaFoldDB" id="A0A974AEK1"/>
<name>A0A974AEK1_9BRAD</name>
<organism evidence="1">
    <name type="scientific">Bradyrhizobium quebecense</name>
    <dbReference type="NCBI Taxonomy" id="2748629"/>
    <lineage>
        <taxon>Bacteria</taxon>
        <taxon>Pseudomonadati</taxon>
        <taxon>Pseudomonadota</taxon>
        <taxon>Alphaproteobacteria</taxon>
        <taxon>Hyphomicrobiales</taxon>
        <taxon>Nitrobacteraceae</taxon>
        <taxon>Bradyrhizobium</taxon>
    </lineage>
</organism>
<protein>
    <submittedName>
        <fullName evidence="1">Uncharacterized protein</fullName>
    </submittedName>
</protein>
<comment type="caution">
    <text evidence="1">The sequence shown here is derived from an EMBL/GenBank/DDBJ whole genome shotgun (WGS) entry which is preliminary data.</text>
</comment>
<sequence length="462" mass="52107">MNLPAERNAAEFMISRLKSHVAKLRLRGHPGDLSGPSEWLDLCEAISNTSLDYLQRFDAASAPDCSQILKDTNDLNNLVYSLLVEMEGSGSEDLPYPVVGPMQRWIELLRIPNVTFFRALPAPIYEIRRFQLTDFEGIRDTSRDLQRILSAKSKWPYLRITVPSRALGILPHFAIVAHEVGHIIHQSIAPQFDFPDEELTKFSHKVLTSLGVADIRPESKTFFNATTKSWLSELLADAVGICMLGPAFYFALCAFIQGKTSEYILTRTHPPAILRRRIAFRNLTRAGKWDHPSVFLKRTGVELQEGINSQLLEQPAPDDVLIESLVAKDYDEEEAHILCRLPELVESVSEEVFRTAYDHIAQVAPSLLYTSQQLDRDLKEHLDALVMAIPPIEFGVSLESTTHAELSSILNVGWAVLLTRLDQLAVRQEEPQLLIAEKSEKLHSLLVKAVELSEAKRIWMQA</sequence>
<accession>A0A974AEK1</accession>
<proteinExistence type="predicted"/>
<dbReference type="RefSeq" id="WP_176535397.1">
    <property type="nucleotide sequence ID" value="NZ_CP088023.1"/>
</dbReference>